<dbReference type="InterPro" id="IPR038674">
    <property type="entry name" value="CzcE_sf"/>
</dbReference>
<dbReference type="EMBL" id="SNWF01000004">
    <property type="protein sequence ID" value="TDN93824.1"/>
    <property type="molecule type" value="Genomic_DNA"/>
</dbReference>
<evidence type="ECO:0000256" key="1">
    <source>
        <dbReference type="SAM" id="SignalP"/>
    </source>
</evidence>
<keyword evidence="1" id="KW-0732">Signal</keyword>
<sequence length="111" mass="12127">MLIRSLILVFTALMAFSMPASSQSTRIDLLGNAAPSTAATRTIVITPETKWVNVEGGEIINFIVGDKSFAWDFYVGFTVSSFDLKLVAPPGLLQRSIIAYISPDPRYRGVD</sequence>
<accession>A0A4R6GHU3</accession>
<reference evidence="2 3" key="1">
    <citation type="submission" date="2019-03" db="EMBL/GenBank/DDBJ databases">
        <title>Genomic Encyclopedia of Type Strains, Phase IV (KMG-IV): sequencing the most valuable type-strain genomes for metagenomic binning, comparative biology and taxonomic classification.</title>
        <authorList>
            <person name="Goeker M."/>
        </authorList>
    </citation>
    <scope>NUCLEOTIDE SEQUENCE [LARGE SCALE GENOMIC DNA]</scope>
    <source>
        <strain evidence="2 3">DSM 18555</strain>
    </source>
</reference>
<dbReference type="RefSeq" id="WP_112990519.1">
    <property type="nucleotide sequence ID" value="NZ_PTLZ01000001.1"/>
</dbReference>
<proteinExistence type="predicted"/>
<protein>
    <submittedName>
        <fullName evidence="2">Heavy-metal resistance protein CzcE</fullName>
    </submittedName>
</protein>
<organism evidence="2 3">
    <name type="scientific">Herminiimonas fonticola</name>
    <dbReference type="NCBI Taxonomy" id="303380"/>
    <lineage>
        <taxon>Bacteria</taxon>
        <taxon>Pseudomonadati</taxon>
        <taxon>Pseudomonadota</taxon>
        <taxon>Betaproteobacteria</taxon>
        <taxon>Burkholderiales</taxon>
        <taxon>Oxalobacteraceae</taxon>
        <taxon>Herminiimonas</taxon>
    </lineage>
</organism>
<dbReference type="Gene3D" id="2.60.40.2280">
    <property type="entry name" value="Heavy-metal resistance protein CzcE"/>
    <property type="match status" value="1"/>
</dbReference>
<feature type="chain" id="PRO_5020671584" evidence="1">
    <location>
        <begin position="23"/>
        <end position="111"/>
    </location>
</feature>
<evidence type="ECO:0000313" key="2">
    <source>
        <dbReference type="EMBL" id="TDN93824.1"/>
    </source>
</evidence>
<comment type="caution">
    <text evidence="2">The sequence shown here is derived from an EMBL/GenBank/DDBJ whole genome shotgun (WGS) entry which is preliminary data.</text>
</comment>
<evidence type="ECO:0000313" key="3">
    <source>
        <dbReference type="Proteomes" id="UP000294737"/>
    </source>
</evidence>
<name>A0A4R6GHU3_9BURK</name>
<feature type="signal peptide" evidence="1">
    <location>
        <begin position="1"/>
        <end position="22"/>
    </location>
</feature>
<dbReference type="Pfam" id="PF16986">
    <property type="entry name" value="CzcE"/>
    <property type="match status" value="1"/>
</dbReference>
<dbReference type="OrthoDB" id="8781507at2"/>
<dbReference type="AlphaFoldDB" id="A0A4R6GHU3"/>
<gene>
    <name evidence="2" type="ORF">EV677_0358</name>
</gene>
<dbReference type="Proteomes" id="UP000294737">
    <property type="component" value="Unassembled WGS sequence"/>
</dbReference>
<keyword evidence="3" id="KW-1185">Reference proteome</keyword>
<dbReference type="InterPro" id="IPR031560">
    <property type="entry name" value="CzcE"/>
</dbReference>